<gene>
    <name evidence="1" type="ORF">I4Q42_25350</name>
</gene>
<accession>A0ABS0T547</accession>
<dbReference type="PROSITE" id="PS51318">
    <property type="entry name" value="TAT"/>
    <property type="match status" value="1"/>
</dbReference>
<sequence length="140" mass="15098">MALSRRSVLLGAGVSTLALGGGAWAFVTSHREEDLVLSVLHRLVGPFEMSRENLTALTQEVKLPAPLKSSVLATVEQLGGAGALKKASSGANESIVDIERRALTEFITKTDYLRREAPSDPVLYKGFQSCTNPYAKFDFS</sequence>
<protein>
    <submittedName>
        <fullName evidence="1">Uncharacterized protein</fullName>
    </submittedName>
</protein>
<comment type="caution">
    <text evidence="1">The sequence shown here is derived from an EMBL/GenBank/DDBJ whole genome shotgun (WGS) entry which is preliminary data.</text>
</comment>
<dbReference type="Proteomes" id="UP000639859">
    <property type="component" value="Unassembled WGS sequence"/>
</dbReference>
<dbReference type="RefSeq" id="WP_198578894.1">
    <property type="nucleotide sequence ID" value="NZ_JADWOX010000034.1"/>
</dbReference>
<dbReference type="EMBL" id="JADWOX010000034">
    <property type="protein sequence ID" value="MBI1687011.1"/>
    <property type="molecule type" value="Genomic_DNA"/>
</dbReference>
<evidence type="ECO:0000313" key="1">
    <source>
        <dbReference type="EMBL" id="MBI1687011.1"/>
    </source>
</evidence>
<keyword evidence="2" id="KW-1185">Reference proteome</keyword>
<evidence type="ECO:0000313" key="2">
    <source>
        <dbReference type="Proteomes" id="UP000639859"/>
    </source>
</evidence>
<reference evidence="1 2" key="1">
    <citation type="submission" date="2020-11" db="EMBL/GenBank/DDBJ databases">
        <title>genome sequence of strain KACC 18849.</title>
        <authorList>
            <person name="Gao J."/>
            <person name="Zhang X."/>
        </authorList>
    </citation>
    <scope>NUCLEOTIDE SEQUENCE [LARGE SCALE GENOMIC DNA]</scope>
    <source>
        <strain evidence="1 2">KACC 18849</strain>
    </source>
</reference>
<organism evidence="1 2">
    <name type="scientific">Caulobacter hibisci</name>
    <dbReference type="NCBI Taxonomy" id="2035993"/>
    <lineage>
        <taxon>Bacteria</taxon>
        <taxon>Pseudomonadati</taxon>
        <taxon>Pseudomonadota</taxon>
        <taxon>Alphaproteobacteria</taxon>
        <taxon>Caulobacterales</taxon>
        <taxon>Caulobacteraceae</taxon>
        <taxon>Caulobacter</taxon>
    </lineage>
</organism>
<name>A0ABS0T547_9CAUL</name>
<proteinExistence type="predicted"/>
<dbReference type="InterPro" id="IPR006311">
    <property type="entry name" value="TAT_signal"/>
</dbReference>